<proteinExistence type="predicted"/>
<dbReference type="SUPFAM" id="SSF53448">
    <property type="entry name" value="Nucleotide-diphospho-sugar transferases"/>
    <property type="match status" value="1"/>
</dbReference>
<dbReference type="CDD" id="cd00761">
    <property type="entry name" value="Glyco_tranf_GTA_type"/>
    <property type="match status" value="1"/>
</dbReference>
<keyword evidence="3" id="KW-1185">Reference proteome</keyword>
<dbReference type="InterPro" id="IPR001173">
    <property type="entry name" value="Glyco_trans_2-like"/>
</dbReference>
<dbReference type="Proteomes" id="UP000016638">
    <property type="component" value="Unassembled WGS sequence"/>
</dbReference>
<dbReference type="PATRIC" id="fig|1125712.3.peg.1590"/>
<feature type="domain" description="Glycosyltransferase 2-like" evidence="1">
    <location>
        <begin position="2"/>
        <end position="116"/>
    </location>
</feature>
<dbReference type="PANTHER" id="PTHR22916">
    <property type="entry name" value="GLYCOSYLTRANSFERASE"/>
    <property type="match status" value="1"/>
</dbReference>
<evidence type="ECO:0000259" key="1">
    <source>
        <dbReference type="Pfam" id="PF00535"/>
    </source>
</evidence>
<organism evidence="2 3">
    <name type="scientific">Olsenella profusa F0195</name>
    <dbReference type="NCBI Taxonomy" id="1125712"/>
    <lineage>
        <taxon>Bacteria</taxon>
        <taxon>Bacillati</taxon>
        <taxon>Actinomycetota</taxon>
        <taxon>Coriobacteriia</taxon>
        <taxon>Coriobacteriales</taxon>
        <taxon>Atopobiaceae</taxon>
        <taxon>Olsenella</taxon>
    </lineage>
</organism>
<comment type="caution">
    <text evidence="2">The sequence shown here is derived from an EMBL/GenBank/DDBJ whole genome shotgun (WGS) entry which is preliminary data.</text>
</comment>
<accession>U2TNF4</accession>
<dbReference type="STRING" id="1125712.HMPREF1316_2245"/>
<dbReference type="GO" id="GO:0016758">
    <property type="term" value="F:hexosyltransferase activity"/>
    <property type="evidence" value="ECO:0007669"/>
    <property type="project" value="UniProtKB-ARBA"/>
</dbReference>
<protein>
    <submittedName>
        <fullName evidence="2">Glycosyltransferase, group 2 family protein</fullName>
        <ecNumber evidence="2">2.4.-.-</ecNumber>
    </submittedName>
</protein>
<keyword evidence="2" id="KW-0808">Transferase</keyword>
<name>U2TNF4_9ACTN</name>
<evidence type="ECO:0000313" key="3">
    <source>
        <dbReference type="Proteomes" id="UP000016638"/>
    </source>
</evidence>
<gene>
    <name evidence="2" type="ORF">HMPREF1316_2245</name>
</gene>
<dbReference type="AlphaFoldDB" id="U2TNF4"/>
<dbReference type="Pfam" id="PF00535">
    <property type="entry name" value="Glycos_transf_2"/>
    <property type="match status" value="1"/>
</dbReference>
<sequence>MSVLVPICNVERYLDQCLGSLVTQTYDNLEVICINDGSTDGSKAIIDGFVSKDSRFTCIDKPNSGYGDSMNKGLEAACGTYVSILESDDFLDPEGIAYMVDAAETQDLEVFKCNFWLHWTCGLPEYSYRNNVYFPFSSPEMVGMGPHAPRDYPQVFWGKASIWSALYRKSLLDENNIRFLPTPGASYQDSSFTFKVLSCCVRIAYSERAFLHYRQDNEHSSVNSKGKVYCTCDEHAEMSHFLDEDRPDLKPALDPVRAYVKFLNYAWNYDRLADQFKPEFLERFSTEMRQEIERGTIPPCVLDGSVFKDVDVAPFQYFWKEQVEELRDVAYNKEFYAAQRASRAGGGKVATFKNYWHAGGLGGIAKLVARKAQGKA</sequence>
<dbReference type="PANTHER" id="PTHR22916:SF3">
    <property type="entry name" value="UDP-GLCNAC:BETAGAL BETA-1,3-N-ACETYLGLUCOSAMINYLTRANSFERASE-LIKE PROTEIN 1"/>
    <property type="match status" value="1"/>
</dbReference>
<dbReference type="eggNOG" id="COG0463">
    <property type="taxonomic scope" value="Bacteria"/>
</dbReference>
<dbReference type="EC" id="2.4.-.-" evidence="2"/>
<dbReference type="Gene3D" id="3.90.550.10">
    <property type="entry name" value="Spore Coat Polysaccharide Biosynthesis Protein SpsA, Chain A"/>
    <property type="match status" value="1"/>
</dbReference>
<reference evidence="2 3" key="1">
    <citation type="submission" date="2013-08" db="EMBL/GenBank/DDBJ databases">
        <authorList>
            <person name="Durkin A.S."/>
            <person name="Haft D.R."/>
            <person name="McCorrison J."/>
            <person name="Torralba M."/>
            <person name="Gillis M."/>
            <person name="Haft D.H."/>
            <person name="Methe B."/>
            <person name="Sutton G."/>
            <person name="Nelson K.E."/>
        </authorList>
    </citation>
    <scope>NUCLEOTIDE SEQUENCE [LARGE SCALE GENOMIC DNA]</scope>
    <source>
        <strain evidence="2 3">F0195</strain>
    </source>
</reference>
<evidence type="ECO:0000313" key="2">
    <source>
        <dbReference type="EMBL" id="ERL07668.1"/>
    </source>
</evidence>
<dbReference type="InterPro" id="IPR029044">
    <property type="entry name" value="Nucleotide-diphossugar_trans"/>
</dbReference>
<dbReference type="EMBL" id="AWEZ01000056">
    <property type="protein sequence ID" value="ERL07668.1"/>
    <property type="molecule type" value="Genomic_DNA"/>
</dbReference>
<keyword evidence="2" id="KW-0328">Glycosyltransferase</keyword>